<organism evidence="2 3">
    <name type="scientific">Funneliformis caledonium</name>
    <dbReference type="NCBI Taxonomy" id="1117310"/>
    <lineage>
        <taxon>Eukaryota</taxon>
        <taxon>Fungi</taxon>
        <taxon>Fungi incertae sedis</taxon>
        <taxon>Mucoromycota</taxon>
        <taxon>Glomeromycotina</taxon>
        <taxon>Glomeromycetes</taxon>
        <taxon>Glomerales</taxon>
        <taxon>Glomeraceae</taxon>
        <taxon>Funneliformis</taxon>
    </lineage>
</organism>
<reference evidence="2" key="1">
    <citation type="submission" date="2021-06" db="EMBL/GenBank/DDBJ databases">
        <authorList>
            <person name="Kallberg Y."/>
            <person name="Tangrot J."/>
            <person name="Rosling A."/>
        </authorList>
    </citation>
    <scope>NUCLEOTIDE SEQUENCE</scope>
    <source>
        <strain evidence="2">UK204</strain>
    </source>
</reference>
<accession>A0A9N9FMM2</accession>
<evidence type="ECO:0000313" key="3">
    <source>
        <dbReference type="Proteomes" id="UP000789570"/>
    </source>
</evidence>
<keyword evidence="3" id="KW-1185">Reference proteome</keyword>
<proteinExistence type="predicted"/>
<dbReference type="AlphaFoldDB" id="A0A9N9FMM2"/>
<feature type="region of interest" description="Disordered" evidence="1">
    <location>
        <begin position="52"/>
        <end position="78"/>
    </location>
</feature>
<dbReference type="Proteomes" id="UP000789570">
    <property type="component" value="Unassembled WGS sequence"/>
</dbReference>
<name>A0A9N9FMM2_9GLOM</name>
<feature type="compositionally biased region" description="Acidic residues" evidence="1">
    <location>
        <begin position="57"/>
        <end position="66"/>
    </location>
</feature>
<sequence length="122" mass="14085">MVSSSQNLREDNVIINNNQEQSDDEFFIMKYNQFHKINNIINTIIVIDEKPKQQVDSSDEFEDEEGSQSVNDELALDDDRPLFSDDEIPIELFVTSGVDINYDSDQEDSTMNMNVSDSWILL</sequence>
<evidence type="ECO:0000313" key="2">
    <source>
        <dbReference type="EMBL" id="CAG8544835.1"/>
    </source>
</evidence>
<evidence type="ECO:0000256" key="1">
    <source>
        <dbReference type="SAM" id="MobiDB-lite"/>
    </source>
</evidence>
<gene>
    <name evidence="2" type="ORF">FCALED_LOCUS5822</name>
</gene>
<dbReference type="EMBL" id="CAJVPQ010001309">
    <property type="protein sequence ID" value="CAG8544835.1"/>
    <property type="molecule type" value="Genomic_DNA"/>
</dbReference>
<comment type="caution">
    <text evidence="2">The sequence shown here is derived from an EMBL/GenBank/DDBJ whole genome shotgun (WGS) entry which is preliminary data.</text>
</comment>
<protein>
    <submittedName>
        <fullName evidence="2">12208_t:CDS:1</fullName>
    </submittedName>
</protein>